<protein>
    <submittedName>
        <fullName evidence="2">HAT C-terminal dimerisation domain-containing protein</fullName>
    </submittedName>
</protein>
<proteinExistence type="predicted"/>
<evidence type="ECO:0000313" key="1">
    <source>
        <dbReference type="Proteomes" id="UP000887579"/>
    </source>
</evidence>
<organism evidence="1 2">
    <name type="scientific">Panagrolaimus sp. ES5</name>
    <dbReference type="NCBI Taxonomy" id="591445"/>
    <lineage>
        <taxon>Eukaryota</taxon>
        <taxon>Metazoa</taxon>
        <taxon>Ecdysozoa</taxon>
        <taxon>Nematoda</taxon>
        <taxon>Chromadorea</taxon>
        <taxon>Rhabditida</taxon>
        <taxon>Tylenchina</taxon>
        <taxon>Panagrolaimomorpha</taxon>
        <taxon>Panagrolaimoidea</taxon>
        <taxon>Panagrolaimidae</taxon>
        <taxon>Panagrolaimus</taxon>
    </lineage>
</organism>
<dbReference type="Proteomes" id="UP000887579">
    <property type="component" value="Unplaced"/>
</dbReference>
<accession>A0AC34F955</accession>
<name>A0AC34F955_9BILA</name>
<evidence type="ECO:0000313" key="2">
    <source>
        <dbReference type="WBParaSite" id="ES5_v2.g13818.t1"/>
    </source>
</evidence>
<sequence length="190" mass="21908">MVLDPRFSRNKVYLKEIQWESAFKNVVLYLTKDTEEVSAESADEETSSSANTLDSNISSDDIDPDELAERQSLKPKPDNNIREDIRKELDFIQKRSDSQIQPFEFYKTNKNYLQNFSKAVKHFFLASSSAIESESFFSDATALYGNKQRNKLSAASAHKLLQIRVMQKRNNSNPDPVFDEEQESDSDEEF</sequence>
<dbReference type="WBParaSite" id="ES5_v2.g13818.t1">
    <property type="protein sequence ID" value="ES5_v2.g13818.t1"/>
    <property type="gene ID" value="ES5_v2.g13818"/>
</dbReference>
<reference evidence="2" key="1">
    <citation type="submission" date="2022-11" db="UniProtKB">
        <authorList>
            <consortium name="WormBaseParasite"/>
        </authorList>
    </citation>
    <scope>IDENTIFICATION</scope>
</reference>